<accession>A0A8J5S9J5</accession>
<dbReference type="EMBL" id="JAAALK010000287">
    <property type="protein sequence ID" value="KAG8058645.1"/>
    <property type="molecule type" value="Genomic_DNA"/>
</dbReference>
<name>A0A8J5S9J5_ZIZPA</name>
<sequence length="98" mass="10896">MMILRLKKSEALSRSKSSAGLWVFFFSGPRFPACSSTSITVLPAPAFKKLSQISLLVDAAVAPAQVKTYLLLKVCKISWQVPCEEDLNMLQVKSVRHR</sequence>
<evidence type="ECO:0000313" key="1">
    <source>
        <dbReference type="EMBL" id="KAG8058645.1"/>
    </source>
</evidence>
<reference evidence="1" key="2">
    <citation type="submission" date="2021-02" db="EMBL/GenBank/DDBJ databases">
        <authorList>
            <person name="Kimball J.A."/>
            <person name="Haas M.W."/>
            <person name="Macchietto M."/>
            <person name="Kono T."/>
            <person name="Duquette J."/>
            <person name="Shao M."/>
        </authorList>
    </citation>
    <scope>NUCLEOTIDE SEQUENCE</scope>
    <source>
        <tissue evidence="1">Fresh leaf tissue</tissue>
    </source>
</reference>
<proteinExistence type="predicted"/>
<dbReference type="Proteomes" id="UP000729402">
    <property type="component" value="Unassembled WGS sequence"/>
</dbReference>
<evidence type="ECO:0000313" key="2">
    <source>
        <dbReference type="Proteomes" id="UP000729402"/>
    </source>
</evidence>
<gene>
    <name evidence="1" type="ORF">GUJ93_ZPchr0002g25580</name>
</gene>
<dbReference type="AlphaFoldDB" id="A0A8J5S9J5"/>
<keyword evidence="2" id="KW-1185">Reference proteome</keyword>
<comment type="caution">
    <text evidence="1">The sequence shown here is derived from an EMBL/GenBank/DDBJ whole genome shotgun (WGS) entry which is preliminary data.</text>
</comment>
<organism evidence="1 2">
    <name type="scientific">Zizania palustris</name>
    <name type="common">Northern wild rice</name>
    <dbReference type="NCBI Taxonomy" id="103762"/>
    <lineage>
        <taxon>Eukaryota</taxon>
        <taxon>Viridiplantae</taxon>
        <taxon>Streptophyta</taxon>
        <taxon>Embryophyta</taxon>
        <taxon>Tracheophyta</taxon>
        <taxon>Spermatophyta</taxon>
        <taxon>Magnoliopsida</taxon>
        <taxon>Liliopsida</taxon>
        <taxon>Poales</taxon>
        <taxon>Poaceae</taxon>
        <taxon>BOP clade</taxon>
        <taxon>Oryzoideae</taxon>
        <taxon>Oryzeae</taxon>
        <taxon>Zizaniinae</taxon>
        <taxon>Zizania</taxon>
    </lineage>
</organism>
<reference evidence="1" key="1">
    <citation type="journal article" date="2021" name="bioRxiv">
        <title>Whole Genome Assembly and Annotation of Northern Wild Rice, Zizania palustris L., Supports a Whole Genome Duplication in the Zizania Genus.</title>
        <authorList>
            <person name="Haas M."/>
            <person name="Kono T."/>
            <person name="Macchietto M."/>
            <person name="Millas R."/>
            <person name="McGilp L."/>
            <person name="Shao M."/>
            <person name="Duquette J."/>
            <person name="Hirsch C.N."/>
            <person name="Kimball J."/>
        </authorList>
    </citation>
    <scope>NUCLEOTIDE SEQUENCE</scope>
    <source>
        <tissue evidence="1">Fresh leaf tissue</tissue>
    </source>
</reference>
<protein>
    <submittedName>
        <fullName evidence="1">Uncharacterized protein</fullName>
    </submittedName>
</protein>